<dbReference type="GO" id="GO:0009432">
    <property type="term" value="P:SOS response"/>
    <property type="evidence" value="ECO:0007669"/>
    <property type="project" value="UniProtKB-KW"/>
</dbReference>
<dbReference type="InterPro" id="IPR025188">
    <property type="entry name" value="DUF4113"/>
</dbReference>
<dbReference type="GO" id="GO:0042276">
    <property type="term" value="P:error-prone translesion synthesis"/>
    <property type="evidence" value="ECO:0007669"/>
    <property type="project" value="TreeGrafter"/>
</dbReference>
<dbReference type="SUPFAM" id="SSF100879">
    <property type="entry name" value="Lesion bypass DNA polymerase (Y-family), little finger domain"/>
    <property type="match status" value="1"/>
</dbReference>
<dbReference type="PROSITE" id="PS50173">
    <property type="entry name" value="UMUC"/>
    <property type="match status" value="1"/>
</dbReference>
<keyword evidence="8" id="KW-1185">Reference proteome</keyword>
<dbReference type="PANTHER" id="PTHR11076:SF34">
    <property type="entry name" value="PROTEIN UMUC"/>
    <property type="match status" value="1"/>
</dbReference>
<evidence type="ECO:0000256" key="2">
    <source>
        <dbReference type="ARBA" id="ARBA00022763"/>
    </source>
</evidence>
<comment type="similarity">
    <text evidence="1">Belongs to the DNA polymerase type-Y family.</text>
</comment>
<dbReference type="GO" id="GO:0003887">
    <property type="term" value="F:DNA-directed DNA polymerase activity"/>
    <property type="evidence" value="ECO:0007669"/>
    <property type="project" value="TreeGrafter"/>
</dbReference>
<keyword evidence="3" id="KW-0741">SOS mutagenesis</keyword>
<evidence type="ECO:0000259" key="6">
    <source>
        <dbReference type="PROSITE" id="PS50173"/>
    </source>
</evidence>
<protein>
    <submittedName>
        <fullName evidence="7">DNA polymerase V</fullName>
    </submittedName>
</protein>
<dbReference type="Gene3D" id="1.10.150.20">
    <property type="entry name" value="5' to 3' exonuclease, C-terminal subdomain"/>
    <property type="match status" value="1"/>
</dbReference>
<organism evidence="7 8">
    <name type="scientific">Parabacteroides chartae</name>
    <dbReference type="NCBI Taxonomy" id="1037355"/>
    <lineage>
        <taxon>Bacteria</taxon>
        <taxon>Pseudomonadati</taxon>
        <taxon>Bacteroidota</taxon>
        <taxon>Bacteroidia</taxon>
        <taxon>Bacteroidales</taxon>
        <taxon>Tannerellaceae</taxon>
        <taxon>Parabacteroides</taxon>
    </lineage>
</organism>
<evidence type="ECO:0000256" key="5">
    <source>
        <dbReference type="ARBA" id="ARBA00023236"/>
    </source>
</evidence>
<dbReference type="InterPro" id="IPR001126">
    <property type="entry name" value="UmuC"/>
</dbReference>
<keyword evidence="5" id="KW-0742">SOS response</keyword>
<dbReference type="Gene3D" id="3.40.1170.60">
    <property type="match status" value="1"/>
</dbReference>
<accession>A0A1T5BYM6</accession>
<reference evidence="8" key="1">
    <citation type="submission" date="2017-02" db="EMBL/GenBank/DDBJ databases">
        <authorList>
            <person name="Varghese N."/>
            <person name="Submissions S."/>
        </authorList>
    </citation>
    <scope>NUCLEOTIDE SEQUENCE [LARGE SCALE GENOMIC DNA]</scope>
    <source>
        <strain evidence="8">DSM 24967</strain>
    </source>
</reference>
<evidence type="ECO:0000256" key="1">
    <source>
        <dbReference type="ARBA" id="ARBA00010945"/>
    </source>
</evidence>
<dbReference type="Gene3D" id="3.30.70.270">
    <property type="match status" value="1"/>
</dbReference>
<dbReference type="PANTHER" id="PTHR11076">
    <property type="entry name" value="DNA REPAIR POLYMERASE UMUC / TRANSFERASE FAMILY MEMBER"/>
    <property type="match status" value="1"/>
</dbReference>
<dbReference type="InterPro" id="IPR043128">
    <property type="entry name" value="Rev_trsase/Diguanyl_cyclase"/>
</dbReference>
<dbReference type="SUPFAM" id="SSF56672">
    <property type="entry name" value="DNA/RNA polymerases"/>
    <property type="match status" value="1"/>
</dbReference>
<dbReference type="EMBL" id="FUYQ01000009">
    <property type="protein sequence ID" value="SKB52502.1"/>
    <property type="molecule type" value="Genomic_DNA"/>
</dbReference>
<keyword evidence="2" id="KW-0227">DNA damage</keyword>
<dbReference type="RefSeq" id="WP_079683165.1">
    <property type="nucleotide sequence ID" value="NZ_FUYQ01000009.1"/>
</dbReference>
<dbReference type="GO" id="GO:0006281">
    <property type="term" value="P:DNA repair"/>
    <property type="evidence" value="ECO:0007669"/>
    <property type="project" value="UniProtKB-KW"/>
</dbReference>
<dbReference type="Gene3D" id="3.30.1490.100">
    <property type="entry name" value="DNA polymerase, Y-family, little finger domain"/>
    <property type="match status" value="1"/>
</dbReference>
<dbReference type="Pfam" id="PF00817">
    <property type="entry name" value="IMS"/>
    <property type="match status" value="1"/>
</dbReference>
<dbReference type="CDD" id="cd01700">
    <property type="entry name" value="PolY_Pol_V_umuC"/>
    <property type="match status" value="1"/>
</dbReference>
<dbReference type="Pfam" id="PF13438">
    <property type="entry name" value="DUF4113"/>
    <property type="match status" value="1"/>
</dbReference>
<sequence>MFALVDCNNFYASCERMFNPSLNGKPVVVLSNNDGCVIARSNEAKALGVGMAVPAFQIQHLVERNQIVVFSANFPLYGDMSQRVMSILSGYSPEQEIYSIDECFLNLDGIQEDFTDYGLRMRSHVLKWTGIPVSVGIAPTKTLAKVANHIAKKFHDRTGGSYVIDSELRRIKALKWLKVEDVWGIGRRQAIKLKAIGVQTAYEFSLLDKEWVRRHMTINGVKLLEELNGQKAHDMELKEKRQSIAITRTFEKEYTKQEELSERITTFAVTAAEKLRRQKSFCRSLIVFISTNRFGDACEQYSNSLHVKLPFPTSSSIELSKAATSALNRIFKNDFRYKRAGVILMDFINETELQPSLFFNSDPRHKSLMQTIDKLNNKFGNPVLKLAAQEFRTWKMKQEHLSPRYTTNINEVIRVKLL</sequence>
<dbReference type="GO" id="GO:0005829">
    <property type="term" value="C:cytosol"/>
    <property type="evidence" value="ECO:0007669"/>
    <property type="project" value="TreeGrafter"/>
</dbReference>
<keyword evidence="4" id="KW-0234">DNA repair</keyword>
<dbReference type="GO" id="GO:0003684">
    <property type="term" value="F:damaged DNA binding"/>
    <property type="evidence" value="ECO:0007669"/>
    <property type="project" value="InterPro"/>
</dbReference>
<dbReference type="InterPro" id="IPR017961">
    <property type="entry name" value="DNA_pol_Y-fam_little_finger"/>
</dbReference>
<feature type="domain" description="UmuC" evidence="6">
    <location>
        <begin position="2"/>
        <end position="186"/>
    </location>
</feature>
<evidence type="ECO:0000256" key="3">
    <source>
        <dbReference type="ARBA" id="ARBA00023199"/>
    </source>
</evidence>
<proteinExistence type="inferred from homology"/>
<dbReference type="InterPro" id="IPR043502">
    <property type="entry name" value="DNA/RNA_pol_sf"/>
</dbReference>
<dbReference type="InterPro" id="IPR050116">
    <property type="entry name" value="DNA_polymerase-Y"/>
</dbReference>
<evidence type="ECO:0000256" key="4">
    <source>
        <dbReference type="ARBA" id="ARBA00023204"/>
    </source>
</evidence>
<dbReference type="Pfam" id="PF11799">
    <property type="entry name" value="IMS_C"/>
    <property type="match status" value="1"/>
</dbReference>
<dbReference type="AlphaFoldDB" id="A0A1T5BYM6"/>
<evidence type="ECO:0000313" key="8">
    <source>
        <dbReference type="Proteomes" id="UP000190852"/>
    </source>
</evidence>
<name>A0A1T5BYM6_9BACT</name>
<evidence type="ECO:0000313" key="7">
    <source>
        <dbReference type="EMBL" id="SKB52502.1"/>
    </source>
</evidence>
<dbReference type="InterPro" id="IPR036775">
    <property type="entry name" value="DNA_pol_Y-fam_lit_finger_sf"/>
</dbReference>
<gene>
    <name evidence="7" type="ORF">SAMN05660349_01603</name>
</gene>
<dbReference type="Proteomes" id="UP000190852">
    <property type="component" value="Unassembled WGS sequence"/>
</dbReference>